<evidence type="ECO:0000256" key="3">
    <source>
        <dbReference type="SAM" id="MobiDB-lite"/>
    </source>
</evidence>
<dbReference type="SMART" id="SM00360">
    <property type="entry name" value="RRM"/>
    <property type="match status" value="1"/>
</dbReference>
<keyword evidence="6" id="KW-1185">Reference proteome</keyword>
<proteinExistence type="predicted"/>
<dbReference type="PROSITE" id="PS50102">
    <property type="entry name" value="RRM"/>
    <property type="match status" value="1"/>
</dbReference>
<dbReference type="Proteomes" id="UP000824890">
    <property type="component" value="Unassembled WGS sequence"/>
</dbReference>
<feature type="compositionally biased region" description="Basic residues" evidence="3">
    <location>
        <begin position="48"/>
        <end position="57"/>
    </location>
</feature>
<dbReference type="InterPro" id="IPR050886">
    <property type="entry name" value="RNA-binding_reg"/>
</dbReference>
<reference evidence="5 6" key="1">
    <citation type="submission" date="2021-05" db="EMBL/GenBank/DDBJ databases">
        <title>Genome Assembly of Synthetic Allotetraploid Brassica napus Reveals Homoeologous Exchanges between Subgenomes.</title>
        <authorList>
            <person name="Davis J.T."/>
        </authorList>
    </citation>
    <scope>NUCLEOTIDE SEQUENCE [LARGE SCALE GENOMIC DNA]</scope>
    <source>
        <strain evidence="6">cv. Da-Ae</strain>
        <tissue evidence="5">Seedling</tissue>
    </source>
</reference>
<dbReference type="PANTHER" id="PTHR48024">
    <property type="entry name" value="GEO13361P1-RELATED"/>
    <property type="match status" value="1"/>
</dbReference>
<feature type="compositionally biased region" description="Basic residues" evidence="3">
    <location>
        <begin position="20"/>
        <end position="35"/>
    </location>
</feature>
<organism evidence="5 6">
    <name type="scientific">Brassica napus</name>
    <name type="common">Rape</name>
    <dbReference type="NCBI Taxonomy" id="3708"/>
    <lineage>
        <taxon>Eukaryota</taxon>
        <taxon>Viridiplantae</taxon>
        <taxon>Streptophyta</taxon>
        <taxon>Embryophyta</taxon>
        <taxon>Tracheophyta</taxon>
        <taxon>Spermatophyta</taxon>
        <taxon>Magnoliopsida</taxon>
        <taxon>eudicotyledons</taxon>
        <taxon>Gunneridae</taxon>
        <taxon>Pentapetalae</taxon>
        <taxon>rosids</taxon>
        <taxon>malvids</taxon>
        <taxon>Brassicales</taxon>
        <taxon>Brassicaceae</taxon>
        <taxon>Brassiceae</taxon>
        <taxon>Brassica</taxon>
    </lineage>
</organism>
<dbReference type="Gene3D" id="3.30.70.330">
    <property type="match status" value="1"/>
</dbReference>
<feature type="compositionally biased region" description="Basic and acidic residues" evidence="3">
    <location>
        <begin position="36"/>
        <end position="47"/>
    </location>
</feature>
<dbReference type="Pfam" id="PF00076">
    <property type="entry name" value="RRM_1"/>
    <property type="match status" value="1"/>
</dbReference>
<dbReference type="SUPFAM" id="SSF54928">
    <property type="entry name" value="RNA-binding domain, RBD"/>
    <property type="match status" value="1"/>
</dbReference>
<gene>
    <name evidence="5" type="ORF">HID58_015334</name>
</gene>
<feature type="region of interest" description="Disordered" evidence="3">
    <location>
        <begin position="1"/>
        <end position="130"/>
    </location>
</feature>
<evidence type="ECO:0000259" key="4">
    <source>
        <dbReference type="PROSITE" id="PS50102"/>
    </source>
</evidence>
<feature type="non-terminal residue" evidence="5">
    <location>
        <position position="1"/>
    </location>
</feature>
<comment type="caution">
    <text evidence="5">The sequence shown here is derived from an EMBL/GenBank/DDBJ whole genome shotgun (WGS) entry which is preliminary data.</text>
</comment>
<keyword evidence="1 2" id="KW-0694">RNA-binding</keyword>
<evidence type="ECO:0000256" key="1">
    <source>
        <dbReference type="ARBA" id="ARBA00022884"/>
    </source>
</evidence>
<dbReference type="PANTHER" id="PTHR48024:SF9">
    <property type="entry name" value="UBP1-ASSOCIATED PROTEINS 1A-RELATED"/>
    <property type="match status" value="1"/>
</dbReference>
<dbReference type="EMBL" id="JAGKQM010000004">
    <property type="protein sequence ID" value="KAH0929607.1"/>
    <property type="molecule type" value="Genomic_DNA"/>
</dbReference>
<dbReference type="InterPro" id="IPR012677">
    <property type="entry name" value="Nucleotide-bd_a/b_plait_sf"/>
</dbReference>
<evidence type="ECO:0000313" key="5">
    <source>
        <dbReference type="EMBL" id="KAH0929607.1"/>
    </source>
</evidence>
<name>A0ABQ8DJQ3_BRANA</name>
<dbReference type="InterPro" id="IPR035979">
    <property type="entry name" value="RBD_domain_sf"/>
</dbReference>
<feature type="domain" description="RRM" evidence="4">
    <location>
        <begin position="177"/>
        <end position="254"/>
    </location>
</feature>
<dbReference type="InterPro" id="IPR000504">
    <property type="entry name" value="RRM_dom"/>
</dbReference>
<sequence>GFVPPPLPSTMAKDREDRKKEKREKKEKKEKKERKRREAEELAVREKKISKKHKSKSKAAEKPEKKPKKKSKKLQVVEEKPLKKSKKHKKPTESESESEETVTVPPDDSHPIKIPITTTTTTNESDSDSEFDKEDLKHLLETYTKEELVNLIHKTAEKGSRLISAVLESAELDSSKRNIFVRGLGWDTTHETLKAAFEVYGEIEECSVVMDKDTGRAKGYGFVMFKTRKGCREALRNPEKRMFNRTVSCNLAAAKPAGAGKAREPVESVKIDLTQSEVVLPGPPPGLDLGYGLDKGHKNVPQMYGGQNMPFYGHGHAPPGFNPMYFMGNQMGPGVPNFPMFGPGMMTHGPANHMGMAGQYGGEGNGVGPSFDGELFQSWFRVLSYQQVLRTSMGDHTRGTLLGVVQGYGEIEECTVVIDKNTGKAKGSRRGKGLKRLLRSLRKGLILNTTATCQTGPGFGSTDNQGLSAVARATYVYPVYVREPIPSCLWRNPALAAAGGGYMHPMWASALSQMGEQAGVGISGGIGSYFRVLILIWSDRGIVKILMLVAPSMSTQTFHGTLTCNL</sequence>
<evidence type="ECO:0000256" key="2">
    <source>
        <dbReference type="PROSITE-ProRule" id="PRU00176"/>
    </source>
</evidence>
<evidence type="ECO:0000313" key="6">
    <source>
        <dbReference type="Proteomes" id="UP000824890"/>
    </source>
</evidence>
<protein>
    <recommendedName>
        <fullName evidence="4">RRM domain-containing protein</fullName>
    </recommendedName>
</protein>
<accession>A0ABQ8DJQ3</accession>